<sequence>MYNIKISKIPEYLRSSKFFSNLSENSLNDDFISVEFYKSNTSINNPNDFILLIKVFDYWDADTPNTLWEYGFENQQKILKLIKTLLDENLQIKYKCLTDNVICVNSIVKHSNPNALKIYLEHFHIMKDDDYKACSIVVLLRFKSIGDSFLDHSFIHIKLF</sequence>
<dbReference type="EMBL" id="MN740599">
    <property type="protein sequence ID" value="QHS78535.1"/>
    <property type="molecule type" value="Genomic_DNA"/>
</dbReference>
<organism evidence="1">
    <name type="scientific">viral metagenome</name>
    <dbReference type="NCBI Taxonomy" id="1070528"/>
    <lineage>
        <taxon>unclassified sequences</taxon>
        <taxon>metagenomes</taxon>
        <taxon>organismal metagenomes</taxon>
    </lineage>
</organism>
<proteinExistence type="predicted"/>
<reference evidence="1" key="1">
    <citation type="journal article" date="2020" name="Nature">
        <title>Giant virus diversity and host interactions through global metagenomics.</title>
        <authorList>
            <person name="Schulz F."/>
            <person name="Roux S."/>
            <person name="Paez-Espino D."/>
            <person name="Jungbluth S."/>
            <person name="Walsh D.A."/>
            <person name="Denef V.J."/>
            <person name="McMahon K.D."/>
            <person name="Konstantinidis K.T."/>
            <person name="Eloe-Fadrosh E.A."/>
            <person name="Kyrpides N.C."/>
            <person name="Woyke T."/>
        </authorList>
    </citation>
    <scope>NUCLEOTIDE SEQUENCE</scope>
    <source>
        <strain evidence="1">GVMAG-S-1021933-23</strain>
    </source>
</reference>
<accession>A0A6C0AGP9</accession>
<name>A0A6C0AGP9_9ZZZZ</name>
<protein>
    <submittedName>
        <fullName evidence="1">Uncharacterized protein</fullName>
    </submittedName>
</protein>
<evidence type="ECO:0000313" key="1">
    <source>
        <dbReference type="EMBL" id="QHS78535.1"/>
    </source>
</evidence>
<dbReference type="AlphaFoldDB" id="A0A6C0AGP9"/>